<comment type="caution">
    <text evidence="1">The sequence shown here is derived from an EMBL/GenBank/DDBJ whole genome shotgun (WGS) entry which is preliminary data.</text>
</comment>
<gene>
    <name evidence="1" type="ORF">SDC9_124852</name>
</gene>
<organism evidence="1">
    <name type="scientific">bioreactor metagenome</name>
    <dbReference type="NCBI Taxonomy" id="1076179"/>
    <lineage>
        <taxon>unclassified sequences</taxon>
        <taxon>metagenomes</taxon>
        <taxon>ecological metagenomes</taxon>
    </lineage>
</organism>
<name>A0A645CLT2_9ZZZZ</name>
<evidence type="ECO:0000313" key="1">
    <source>
        <dbReference type="EMBL" id="MPM77844.1"/>
    </source>
</evidence>
<accession>A0A645CLT2</accession>
<sequence length="137" mass="15054">MHEDHAQQILHVRVTVDQIRHLVDVVDDGLGPGIAGGRLRAEDESGRGETPDAAILQAPVDGHDRDGVHQLAFVLVQALDLHVKQEVLGNIDALMLFDLRGQFTLFDALYADKLPCQLIGDLRFAGGQCREPMDELI</sequence>
<proteinExistence type="predicted"/>
<protein>
    <submittedName>
        <fullName evidence="1">Uncharacterized protein</fullName>
    </submittedName>
</protein>
<dbReference type="AlphaFoldDB" id="A0A645CLT2"/>
<dbReference type="EMBL" id="VSSQ01028224">
    <property type="protein sequence ID" value="MPM77844.1"/>
    <property type="molecule type" value="Genomic_DNA"/>
</dbReference>
<reference evidence="1" key="1">
    <citation type="submission" date="2019-08" db="EMBL/GenBank/DDBJ databases">
        <authorList>
            <person name="Kucharzyk K."/>
            <person name="Murdoch R.W."/>
            <person name="Higgins S."/>
            <person name="Loffler F."/>
        </authorList>
    </citation>
    <scope>NUCLEOTIDE SEQUENCE</scope>
</reference>